<sequence>MPLHDQPNSKRQKTIFDFFGDLADQGNRLPMQVDAEVDDGADHIGARIESADAAHPAAGNRESGGSLPSDSSTDGPEPNRVSTGIGKPGRTQSRAHLDSPRLESSSVHETPDDLHVGQAEPDTAGSKKRSRGSLADNSDFHQRSRPAQEKQTIENLPAEELRGMPDRGDESQDLSDLHSIISQETSREAAKYQKLNKRFDEEIAVVQSEMRRAAIDDTIELSNLPITLIPIDHPSRAKGRRDLLIKPAGVSSRTGAPERRLDDTKHRIAKILVALECFHRLAREHGIDDRIFGYQTMSDHSDLSDWFIGILFEKSEDSYPLFGHFENEWPENSST</sequence>
<evidence type="ECO:0000313" key="2">
    <source>
        <dbReference type="EMBL" id="POW18587.1"/>
    </source>
</evidence>
<gene>
    <name evidence="2" type="ORF">PSHT_05685</name>
</gene>
<dbReference type="OrthoDB" id="2518090at2759"/>
<proteinExistence type="predicted"/>
<accession>A0A2S4WA60</accession>
<feature type="compositionally biased region" description="Basic and acidic residues" evidence="1">
    <location>
        <begin position="40"/>
        <end position="52"/>
    </location>
</feature>
<dbReference type="Proteomes" id="UP000238274">
    <property type="component" value="Unassembled WGS sequence"/>
</dbReference>
<protein>
    <submittedName>
        <fullName evidence="2">Uncharacterized protein</fullName>
    </submittedName>
</protein>
<name>A0A2S4WA60_9BASI</name>
<comment type="caution">
    <text evidence="2">The sequence shown here is derived from an EMBL/GenBank/DDBJ whole genome shotgun (WGS) entry which is preliminary data.</text>
</comment>
<reference evidence="3" key="2">
    <citation type="journal article" date="2018" name="BMC Genomics">
        <title>Genomic insights into host adaptation between the wheat stripe rust pathogen (Puccinia striiformis f. sp. tritici) and the barley stripe rust pathogen (Puccinia striiformis f. sp. hordei).</title>
        <authorList>
            <person name="Xia C."/>
            <person name="Wang M."/>
            <person name="Yin C."/>
            <person name="Cornejo O.E."/>
            <person name="Hulbert S.H."/>
            <person name="Chen X."/>
        </authorList>
    </citation>
    <scope>NUCLEOTIDE SEQUENCE [LARGE SCALE GENOMIC DNA]</scope>
    <source>
        <strain evidence="3">93TX-2</strain>
    </source>
</reference>
<feature type="region of interest" description="Disordered" evidence="1">
    <location>
        <begin position="37"/>
        <end position="174"/>
    </location>
</feature>
<organism evidence="2 3">
    <name type="scientific">Puccinia striiformis</name>
    <dbReference type="NCBI Taxonomy" id="27350"/>
    <lineage>
        <taxon>Eukaryota</taxon>
        <taxon>Fungi</taxon>
        <taxon>Dikarya</taxon>
        <taxon>Basidiomycota</taxon>
        <taxon>Pucciniomycotina</taxon>
        <taxon>Pucciniomycetes</taxon>
        <taxon>Pucciniales</taxon>
        <taxon>Pucciniaceae</taxon>
        <taxon>Puccinia</taxon>
    </lineage>
</organism>
<dbReference type="EMBL" id="PKSM01000063">
    <property type="protein sequence ID" value="POW18587.1"/>
    <property type="molecule type" value="Genomic_DNA"/>
</dbReference>
<reference evidence="3" key="3">
    <citation type="journal article" date="2018" name="Mol. Plant Microbe Interact.">
        <title>Genome sequence resources for the wheat stripe rust pathogen (Puccinia striiformis f. sp. tritici) and the barley stripe rust pathogen (Puccinia striiformis f. sp. hordei).</title>
        <authorList>
            <person name="Xia C."/>
            <person name="Wang M."/>
            <person name="Yin C."/>
            <person name="Cornejo O.E."/>
            <person name="Hulbert S.H."/>
            <person name="Chen X."/>
        </authorList>
    </citation>
    <scope>NUCLEOTIDE SEQUENCE [LARGE SCALE GENOMIC DNA]</scope>
    <source>
        <strain evidence="3">93TX-2</strain>
    </source>
</reference>
<dbReference type="AlphaFoldDB" id="A0A2S4WA60"/>
<evidence type="ECO:0000256" key="1">
    <source>
        <dbReference type="SAM" id="MobiDB-lite"/>
    </source>
</evidence>
<dbReference type="VEuPathDB" id="FungiDB:PSTT_08377"/>
<dbReference type="VEuPathDB" id="FungiDB:PSHT_05685"/>
<keyword evidence="3" id="KW-1185">Reference proteome</keyword>
<feature type="compositionally biased region" description="Basic and acidic residues" evidence="1">
    <location>
        <begin position="138"/>
        <end position="152"/>
    </location>
</feature>
<reference evidence="2 3" key="1">
    <citation type="submission" date="2017-12" db="EMBL/GenBank/DDBJ databases">
        <title>Gene loss provides genomic basis for host adaptation in cereal stripe rust fungi.</title>
        <authorList>
            <person name="Xia C."/>
        </authorList>
    </citation>
    <scope>NUCLEOTIDE SEQUENCE [LARGE SCALE GENOMIC DNA]</scope>
    <source>
        <strain evidence="2 3">93TX-2</strain>
    </source>
</reference>
<feature type="compositionally biased region" description="Basic and acidic residues" evidence="1">
    <location>
        <begin position="159"/>
        <end position="170"/>
    </location>
</feature>
<evidence type="ECO:0000313" key="3">
    <source>
        <dbReference type="Proteomes" id="UP000238274"/>
    </source>
</evidence>